<comment type="caution">
    <text evidence="2">The sequence shown here is derived from an EMBL/GenBank/DDBJ whole genome shotgun (WGS) entry which is preliminary data.</text>
</comment>
<evidence type="ECO:0000259" key="1">
    <source>
        <dbReference type="PROSITE" id="PS51186"/>
    </source>
</evidence>
<feature type="domain" description="N-acetyltransferase" evidence="1">
    <location>
        <begin position="104"/>
        <end position="264"/>
    </location>
</feature>
<protein>
    <submittedName>
        <fullName evidence="2">GNAT family N-acetyltransferase</fullName>
    </submittedName>
</protein>
<keyword evidence="3" id="KW-1185">Reference proteome</keyword>
<evidence type="ECO:0000313" key="2">
    <source>
        <dbReference type="EMBL" id="MBM2620546.1"/>
    </source>
</evidence>
<sequence>MTPVTSVTESYGARIGWIQPEDAAGLRRRDVPDDVNLVRVRLDQRDDEQWEQLRRAGFVVKPGYVHWVSDVGESEQSYAAGLARRARQAVSYARRHVDDEGVTIGCRPLTAGSFDDFHALYVRQVAGMRWGWDFAGVKRDEVLGDLDRYMMVSGTRGDNLVGACIVRLEPENSFARARFTAYAPEQRSQGLSRVLIWSALNEVRDRGLARFSLGVDPNLYGHVAEPGLIRFKARLGFVPVPSHHLEPDLGGDHAEAVVGADFFADPCVALEYRDTTSAYGVAVITDRGDADLAGYTTSIAPLGVRLAPSPLAKR</sequence>
<organism evidence="2 3">
    <name type="scientific">Paractinoplanes ovalisporus</name>
    <dbReference type="NCBI Taxonomy" id="2810368"/>
    <lineage>
        <taxon>Bacteria</taxon>
        <taxon>Bacillati</taxon>
        <taxon>Actinomycetota</taxon>
        <taxon>Actinomycetes</taxon>
        <taxon>Micromonosporales</taxon>
        <taxon>Micromonosporaceae</taxon>
        <taxon>Paractinoplanes</taxon>
    </lineage>
</organism>
<reference evidence="2 3" key="1">
    <citation type="submission" date="2021-01" db="EMBL/GenBank/DDBJ databases">
        <title>Actinoplanes sp. nov. LDG1-06 isolated from lichen.</title>
        <authorList>
            <person name="Saeng-In P."/>
            <person name="Phongsopitanun W."/>
            <person name="Kanchanasin P."/>
            <person name="Yuki M."/>
            <person name="Kudo T."/>
            <person name="Ohkuma M."/>
            <person name="Tanasupawat S."/>
        </authorList>
    </citation>
    <scope>NUCLEOTIDE SEQUENCE [LARGE SCALE GENOMIC DNA]</scope>
    <source>
        <strain evidence="2 3">LDG1-06</strain>
    </source>
</reference>
<evidence type="ECO:0000313" key="3">
    <source>
        <dbReference type="Proteomes" id="UP000632138"/>
    </source>
</evidence>
<dbReference type="InterPro" id="IPR000182">
    <property type="entry name" value="GNAT_dom"/>
</dbReference>
<gene>
    <name evidence="2" type="ORF">JIG36_34100</name>
</gene>
<dbReference type="SUPFAM" id="SSF55729">
    <property type="entry name" value="Acyl-CoA N-acyltransferases (Nat)"/>
    <property type="match status" value="1"/>
</dbReference>
<dbReference type="Gene3D" id="3.40.630.30">
    <property type="match status" value="1"/>
</dbReference>
<dbReference type="Pfam" id="PF00583">
    <property type="entry name" value="Acetyltransf_1"/>
    <property type="match status" value="1"/>
</dbReference>
<accession>A0ABS2AL33</accession>
<dbReference type="InterPro" id="IPR016181">
    <property type="entry name" value="Acyl_CoA_acyltransferase"/>
</dbReference>
<name>A0ABS2AL33_9ACTN</name>
<proteinExistence type="predicted"/>
<dbReference type="RefSeq" id="WP_203380531.1">
    <property type="nucleotide sequence ID" value="NZ_JAENHP010000015.1"/>
</dbReference>
<dbReference type="EMBL" id="JAENHP010000015">
    <property type="protein sequence ID" value="MBM2620546.1"/>
    <property type="molecule type" value="Genomic_DNA"/>
</dbReference>
<dbReference type="Proteomes" id="UP000632138">
    <property type="component" value="Unassembled WGS sequence"/>
</dbReference>
<dbReference type="PROSITE" id="PS51186">
    <property type="entry name" value="GNAT"/>
    <property type="match status" value="1"/>
</dbReference>